<dbReference type="CDD" id="cd02503">
    <property type="entry name" value="MobA"/>
    <property type="match status" value="1"/>
</dbReference>
<evidence type="ECO:0000313" key="9">
    <source>
        <dbReference type="EMBL" id="BCT93791.1"/>
    </source>
</evidence>
<evidence type="ECO:0000256" key="5">
    <source>
        <dbReference type="ARBA" id="ARBA00022842"/>
    </source>
</evidence>
<reference evidence="9 10" key="1">
    <citation type="submission" date="2021-03" db="EMBL/GenBank/DDBJ databases">
        <title>Complete Genome Sequences of Two Lysobacter Strains Isolated from Sea Water (Lysobacter caseinilyticus) and Soil (Lysobacter helvus) in South Korea.</title>
        <authorList>
            <person name="Watanabe Y."/>
            <person name="Arakawa K."/>
        </authorList>
    </citation>
    <scope>NUCLEOTIDE SEQUENCE [LARGE SCALE GENOMIC DNA]</scope>
    <source>
        <strain evidence="9 10">KVB24</strain>
    </source>
</reference>
<dbReference type="RefSeq" id="WP_213434708.1">
    <property type="nucleotide sequence ID" value="NZ_AP024545.1"/>
</dbReference>
<name>A0ABM7Q8T0_9GAMM</name>
<keyword evidence="6" id="KW-0342">GTP-binding</keyword>
<evidence type="ECO:0000256" key="4">
    <source>
        <dbReference type="ARBA" id="ARBA00022741"/>
    </source>
</evidence>
<organism evidence="9 10">
    <name type="scientific">Noviluteimonas caseinilytica</name>
    <dbReference type="NCBI Taxonomy" id="2675101"/>
    <lineage>
        <taxon>Bacteria</taxon>
        <taxon>Pseudomonadati</taxon>
        <taxon>Pseudomonadota</taxon>
        <taxon>Gammaproteobacteria</taxon>
        <taxon>Lysobacterales</taxon>
        <taxon>Lysobacteraceae</taxon>
        <taxon>Noviluteimonas</taxon>
    </lineage>
</organism>
<evidence type="ECO:0000259" key="8">
    <source>
        <dbReference type="Pfam" id="PF12804"/>
    </source>
</evidence>
<feature type="domain" description="MobA-like NTP transferase" evidence="8">
    <location>
        <begin position="14"/>
        <end position="150"/>
    </location>
</feature>
<keyword evidence="5" id="KW-0460">Magnesium</keyword>
<dbReference type="GO" id="GO:0016779">
    <property type="term" value="F:nucleotidyltransferase activity"/>
    <property type="evidence" value="ECO:0007669"/>
    <property type="project" value="UniProtKB-KW"/>
</dbReference>
<dbReference type="PANTHER" id="PTHR19136:SF81">
    <property type="entry name" value="MOLYBDENUM COFACTOR GUANYLYLTRANSFERASE"/>
    <property type="match status" value="1"/>
</dbReference>
<evidence type="ECO:0000256" key="6">
    <source>
        <dbReference type="ARBA" id="ARBA00023134"/>
    </source>
</evidence>
<keyword evidence="7" id="KW-0501">Molybdenum cofactor biosynthesis</keyword>
<dbReference type="Gene3D" id="3.90.550.10">
    <property type="entry name" value="Spore Coat Polysaccharide Biosynthesis Protein SpsA, Chain A"/>
    <property type="match status" value="1"/>
</dbReference>
<protein>
    <submittedName>
        <fullName evidence="9">Molybdenum cofactor guanylyltransferase</fullName>
    </submittedName>
</protein>
<keyword evidence="4" id="KW-0547">Nucleotide-binding</keyword>
<sequence length="194" mass="20270">MTAAPRATGVTLGVLAGGRGSRLGGIDKAWIVRDGMSQVARLVQRFEREVDAVLVSANRDLVRYEHAGLRVVPDRIADLGPLGGLDALASACDTPWLLTLPVDLVFVNDCLLPTLASAGGQGASIEDDDGPQPLVALWHVPALRDALIDALASTDHSVHAVQSTLAMPRLRLNGVRLGNLNTPADLAAVHASIG</sequence>
<accession>A0ABM7Q8T0</accession>
<gene>
    <name evidence="9" type="primary">mobA</name>
    <name evidence="9" type="ORF">LYSCAS_28150</name>
</gene>
<dbReference type="InterPro" id="IPR025877">
    <property type="entry name" value="MobA-like_NTP_Trfase"/>
</dbReference>
<evidence type="ECO:0000313" key="10">
    <source>
        <dbReference type="Proteomes" id="UP000681317"/>
    </source>
</evidence>
<evidence type="ECO:0000256" key="7">
    <source>
        <dbReference type="ARBA" id="ARBA00023150"/>
    </source>
</evidence>
<dbReference type="EMBL" id="AP024545">
    <property type="protein sequence ID" value="BCT93791.1"/>
    <property type="molecule type" value="Genomic_DNA"/>
</dbReference>
<keyword evidence="1" id="KW-0963">Cytoplasm</keyword>
<keyword evidence="9" id="KW-0548">Nucleotidyltransferase</keyword>
<dbReference type="InterPro" id="IPR029044">
    <property type="entry name" value="Nucleotide-diphossugar_trans"/>
</dbReference>
<keyword evidence="10" id="KW-1185">Reference proteome</keyword>
<dbReference type="InterPro" id="IPR013482">
    <property type="entry name" value="Molybde_CF_guanTrfase"/>
</dbReference>
<dbReference type="Pfam" id="PF12804">
    <property type="entry name" value="NTP_transf_3"/>
    <property type="match status" value="1"/>
</dbReference>
<proteinExistence type="predicted"/>
<keyword evidence="3" id="KW-0479">Metal-binding</keyword>
<dbReference type="SUPFAM" id="SSF53448">
    <property type="entry name" value="Nucleotide-diphospho-sugar transferases"/>
    <property type="match status" value="1"/>
</dbReference>
<dbReference type="PANTHER" id="PTHR19136">
    <property type="entry name" value="MOLYBDENUM COFACTOR GUANYLYLTRANSFERASE"/>
    <property type="match status" value="1"/>
</dbReference>
<evidence type="ECO:0000256" key="3">
    <source>
        <dbReference type="ARBA" id="ARBA00022723"/>
    </source>
</evidence>
<evidence type="ECO:0000256" key="2">
    <source>
        <dbReference type="ARBA" id="ARBA00022679"/>
    </source>
</evidence>
<evidence type="ECO:0000256" key="1">
    <source>
        <dbReference type="ARBA" id="ARBA00022490"/>
    </source>
</evidence>
<keyword evidence="2" id="KW-0808">Transferase</keyword>
<dbReference type="Proteomes" id="UP000681317">
    <property type="component" value="Chromosome"/>
</dbReference>